<keyword evidence="5" id="KW-1133">Transmembrane helix</keyword>
<protein>
    <submittedName>
        <fullName evidence="7">HMCN1 protein</fullName>
    </submittedName>
</protein>
<feature type="non-terminal residue" evidence="7">
    <location>
        <position position="663"/>
    </location>
</feature>
<dbReference type="InterPro" id="IPR007110">
    <property type="entry name" value="Ig-like_dom"/>
</dbReference>
<dbReference type="InterPro" id="IPR036179">
    <property type="entry name" value="Ig-like_dom_sf"/>
</dbReference>
<dbReference type="Proteomes" id="UP000886611">
    <property type="component" value="Unassembled WGS sequence"/>
</dbReference>
<evidence type="ECO:0000256" key="4">
    <source>
        <dbReference type="SAM" id="MobiDB-lite"/>
    </source>
</evidence>
<accession>A0A8X7X747</accession>
<dbReference type="PROSITE" id="PS50835">
    <property type="entry name" value="IG_LIKE"/>
    <property type="match status" value="2"/>
</dbReference>
<dbReference type="InterPro" id="IPR003599">
    <property type="entry name" value="Ig_sub"/>
</dbReference>
<feature type="transmembrane region" description="Helical" evidence="5">
    <location>
        <begin position="634"/>
        <end position="653"/>
    </location>
</feature>
<feature type="domain" description="Ig-like" evidence="6">
    <location>
        <begin position="84"/>
        <end position="190"/>
    </location>
</feature>
<dbReference type="GO" id="GO:0001817">
    <property type="term" value="P:regulation of cytokine production"/>
    <property type="evidence" value="ECO:0007669"/>
    <property type="project" value="TreeGrafter"/>
</dbReference>
<dbReference type="InterPro" id="IPR013783">
    <property type="entry name" value="Ig-like_fold"/>
</dbReference>
<dbReference type="InterPro" id="IPR050504">
    <property type="entry name" value="IgSF_BTN/MOG"/>
</dbReference>
<keyword evidence="2 5" id="KW-0472">Membrane</keyword>
<dbReference type="EMBL" id="JAATIS010003638">
    <property type="protein sequence ID" value="KAG2463520.1"/>
    <property type="molecule type" value="Genomic_DNA"/>
</dbReference>
<evidence type="ECO:0000313" key="8">
    <source>
        <dbReference type="Proteomes" id="UP000886611"/>
    </source>
</evidence>
<comment type="caution">
    <text evidence="7">The sequence shown here is derived from an EMBL/GenBank/DDBJ whole genome shotgun (WGS) entry which is preliminary data.</text>
</comment>
<feature type="region of interest" description="Disordered" evidence="4">
    <location>
        <begin position="47"/>
        <end position="69"/>
    </location>
</feature>
<name>A0A8X7X747_POLSE</name>
<evidence type="ECO:0000256" key="5">
    <source>
        <dbReference type="SAM" id="Phobius"/>
    </source>
</evidence>
<reference evidence="7 8" key="1">
    <citation type="journal article" date="2021" name="Cell">
        <title>Tracing the genetic footprints of vertebrate landing in non-teleost ray-finned fishes.</title>
        <authorList>
            <person name="Bi X."/>
            <person name="Wang K."/>
            <person name="Yang L."/>
            <person name="Pan H."/>
            <person name="Jiang H."/>
            <person name="Wei Q."/>
            <person name="Fang M."/>
            <person name="Yu H."/>
            <person name="Zhu C."/>
            <person name="Cai Y."/>
            <person name="He Y."/>
            <person name="Gan X."/>
            <person name="Zeng H."/>
            <person name="Yu D."/>
            <person name="Zhu Y."/>
            <person name="Jiang H."/>
            <person name="Qiu Q."/>
            <person name="Yang H."/>
            <person name="Zhang Y.E."/>
            <person name="Wang W."/>
            <person name="Zhu M."/>
            <person name="He S."/>
            <person name="Zhang G."/>
        </authorList>
    </citation>
    <scope>NUCLEOTIDE SEQUENCE [LARGE SCALE GENOMIC DNA]</scope>
    <source>
        <strain evidence="7">Bchr_013</strain>
    </source>
</reference>
<evidence type="ECO:0000313" key="7">
    <source>
        <dbReference type="EMBL" id="KAG2463520.1"/>
    </source>
</evidence>
<dbReference type="PANTHER" id="PTHR24100">
    <property type="entry name" value="BUTYROPHILIN"/>
    <property type="match status" value="1"/>
</dbReference>
<evidence type="ECO:0000259" key="6">
    <source>
        <dbReference type="PROSITE" id="PS50835"/>
    </source>
</evidence>
<dbReference type="GO" id="GO:0050852">
    <property type="term" value="P:T cell receptor signaling pathway"/>
    <property type="evidence" value="ECO:0007669"/>
    <property type="project" value="TreeGrafter"/>
</dbReference>
<dbReference type="AlphaFoldDB" id="A0A8X7X747"/>
<organism evidence="7 8">
    <name type="scientific">Polypterus senegalus</name>
    <name type="common">Senegal bichir</name>
    <dbReference type="NCBI Taxonomy" id="55291"/>
    <lineage>
        <taxon>Eukaryota</taxon>
        <taxon>Metazoa</taxon>
        <taxon>Chordata</taxon>
        <taxon>Craniata</taxon>
        <taxon>Vertebrata</taxon>
        <taxon>Euteleostomi</taxon>
        <taxon>Actinopterygii</taxon>
        <taxon>Polypteriformes</taxon>
        <taxon>Polypteridae</taxon>
        <taxon>Polypterus</taxon>
    </lineage>
</organism>
<dbReference type="SMART" id="SM00409">
    <property type="entry name" value="IG"/>
    <property type="match status" value="5"/>
</dbReference>
<sequence length="663" mass="74649">MWRPESCQEDSRHFCHAGAWLRREHLGLIREHYLRGRLLPVIGGSREEVDGAGERTGGGQEGTKTVGPGLGGISAGGTGVLVDPFKVNCTSSYIINLNGNATLSCVVEENEDDEVAIVTWAKDKIILAEYTAQTTEKRISESPRFFVFEDHIKKGDISLTIIGVQKTDQGTYQYAVGTSKAYRSGEVNVQVFDAAIPYQQNSFVNENFILHCKLPVLLSEQVIHFTWSKGNRTLTAYTKGEERDETSGLLRYHLEMNRVHEGDIAMSISKVLESDAGTYLYSLETDKGRYTGEVELYVSTPLEIKCNHPETVQVNSEAAIICHVVELYGEKLTRVKWSKDNEVLVEYSRKDTQWTIRALPGFRLSKDLISEGNVSLIISNLQGADQGIFKYLVSTTKASKEGEVMLLVDSPLEQQCQAQQSACLDDSFVLQCNIPELRGRKAMYVSWKKQDRKLVEYSRGERGSKTSGWTGYRLNPGRFGLGDISLSISKVNDSDAGSYQYNVETDKGRYQGNIELHVCMNLVVECKQRHTAEEKGNAIITCQTGNLCGEKLINVTWTKDNMILAEYYMQDMQWLVSESLRFRLPGDFFRDGNVSLLISNVQEEDQGTYRYSVGTADAYTQGEVKLEVYFKVSYLWWLLILMMVTVLVLGIIIRKACKKVKYE</sequence>
<dbReference type="CDD" id="cd00096">
    <property type="entry name" value="Ig"/>
    <property type="match status" value="1"/>
</dbReference>
<dbReference type="Pfam" id="PF07686">
    <property type="entry name" value="V-set"/>
    <property type="match status" value="2"/>
</dbReference>
<dbReference type="SUPFAM" id="SSF48726">
    <property type="entry name" value="Immunoglobulin"/>
    <property type="match status" value="5"/>
</dbReference>
<dbReference type="InterPro" id="IPR013106">
    <property type="entry name" value="Ig_V-set"/>
</dbReference>
<evidence type="ECO:0000256" key="1">
    <source>
        <dbReference type="ARBA" id="ARBA00004370"/>
    </source>
</evidence>
<keyword evidence="3" id="KW-0393">Immunoglobulin domain</keyword>
<dbReference type="GO" id="GO:0009897">
    <property type="term" value="C:external side of plasma membrane"/>
    <property type="evidence" value="ECO:0007669"/>
    <property type="project" value="TreeGrafter"/>
</dbReference>
<keyword evidence="5" id="KW-0812">Transmembrane</keyword>
<feature type="domain" description="Ig-like" evidence="6">
    <location>
        <begin position="540"/>
        <end position="627"/>
    </location>
</feature>
<evidence type="ECO:0000256" key="3">
    <source>
        <dbReference type="ARBA" id="ARBA00023319"/>
    </source>
</evidence>
<keyword evidence="8" id="KW-1185">Reference proteome</keyword>
<gene>
    <name evidence="7" type="primary">Hmcn1_1</name>
    <name evidence="7" type="ORF">GTO96_0002380</name>
</gene>
<comment type="subcellular location">
    <subcellularLocation>
        <location evidence="1">Membrane</location>
    </subcellularLocation>
</comment>
<dbReference type="Gene3D" id="2.60.40.10">
    <property type="entry name" value="Immunoglobulins"/>
    <property type="match status" value="5"/>
</dbReference>
<dbReference type="GO" id="GO:0005102">
    <property type="term" value="F:signaling receptor binding"/>
    <property type="evidence" value="ECO:0007669"/>
    <property type="project" value="TreeGrafter"/>
</dbReference>
<feature type="non-terminal residue" evidence="7">
    <location>
        <position position="1"/>
    </location>
</feature>
<evidence type="ECO:0000256" key="2">
    <source>
        <dbReference type="ARBA" id="ARBA00023136"/>
    </source>
</evidence>
<proteinExistence type="predicted"/>